<dbReference type="RefSeq" id="WP_162409320.1">
    <property type="nucleotide sequence ID" value="NZ_PDWN01000004.1"/>
</dbReference>
<organism evidence="1 2">
    <name type="scientific">Pseudoxanthomonas daejeonensis</name>
    <dbReference type="NCBI Taxonomy" id="266062"/>
    <lineage>
        <taxon>Bacteria</taxon>
        <taxon>Pseudomonadati</taxon>
        <taxon>Pseudomonadota</taxon>
        <taxon>Gammaproteobacteria</taxon>
        <taxon>Lysobacterales</taxon>
        <taxon>Lysobacteraceae</taxon>
        <taxon>Pseudoxanthomonas</taxon>
    </lineage>
</organism>
<proteinExistence type="predicted"/>
<evidence type="ECO:0000313" key="1">
    <source>
        <dbReference type="EMBL" id="KAF1695989.1"/>
    </source>
</evidence>
<dbReference type="Proteomes" id="UP000788419">
    <property type="component" value="Unassembled WGS sequence"/>
</dbReference>
<protein>
    <submittedName>
        <fullName evidence="1">Uncharacterized protein</fullName>
    </submittedName>
</protein>
<name>A0ABQ6Z929_9GAMM</name>
<gene>
    <name evidence="1" type="ORF">CSC65_05695</name>
</gene>
<keyword evidence="2" id="KW-1185">Reference proteome</keyword>
<evidence type="ECO:0000313" key="2">
    <source>
        <dbReference type="Proteomes" id="UP000788419"/>
    </source>
</evidence>
<accession>A0ABQ6Z929</accession>
<comment type="caution">
    <text evidence="1">The sequence shown here is derived from an EMBL/GenBank/DDBJ whole genome shotgun (WGS) entry which is preliminary data.</text>
</comment>
<dbReference type="EMBL" id="PDWN01000004">
    <property type="protein sequence ID" value="KAF1695989.1"/>
    <property type="molecule type" value="Genomic_DNA"/>
</dbReference>
<reference evidence="1 2" key="1">
    <citation type="submission" date="2017-10" db="EMBL/GenBank/DDBJ databases">
        <title>Whole genome sequencing of members of genus Pseudoxanthomonas.</title>
        <authorList>
            <person name="Kumar S."/>
            <person name="Bansal K."/>
            <person name="Kaur A."/>
            <person name="Patil P."/>
            <person name="Sharma S."/>
            <person name="Patil P.B."/>
        </authorList>
    </citation>
    <scope>NUCLEOTIDE SEQUENCE [LARGE SCALE GENOMIC DNA]</scope>
    <source>
        <strain evidence="1 2">DSM 17801</strain>
    </source>
</reference>
<sequence length="64" mass="7191">MQIDIHYLPPKRFIAVPQKHAIPESWAGAKFFKTIELETGDIRYGMGDAAQILTTIEQEGYAAI</sequence>